<name>A0ABD5XB33_9EURY</name>
<comment type="caution">
    <text evidence="3">The sequence shown here is derived from an EMBL/GenBank/DDBJ whole genome shotgun (WGS) entry which is preliminary data.</text>
</comment>
<evidence type="ECO:0000313" key="4">
    <source>
        <dbReference type="Proteomes" id="UP001596414"/>
    </source>
</evidence>
<dbReference type="InterPro" id="IPR055973">
    <property type="entry name" value="DUF7551"/>
</dbReference>
<gene>
    <name evidence="3" type="ORF">ACFQJ7_14010</name>
</gene>
<dbReference type="EMBL" id="JBHSZQ010000049">
    <property type="protein sequence ID" value="MFC7127122.1"/>
    <property type="molecule type" value="Genomic_DNA"/>
</dbReference>
<dbReference type="Pfam" id="PF24422">
    <property type="entry name" value="DUF7552"/>
    <property type="match status" value="1"/>
</dbReference>
<evidence type="ECO:0000313" key="3">
    <source>
        <dbReference type="EMBL" id="MFC7127122.1"/>
    </source>
</evidence>
<feature type="domain" description="DUF7552" evidence="2">
    <location>
        <begin position="5"/>
        <end position="79"/>
    </location>
</feature>
<evidence type="ECO:0000259" key="1">
    <source>
        <dbReference type="Pfam" id="PF24420"/>
    </source>
</evidence>
<evidence type="ECO:0000259" key="2">
    <source>
        <dbReference type="Pfam" id="PF24422"/>
    </source>
</evidence>
<organism evidence="3 4">
    <name type="scientific">Halovenus rubra</name>
    <dbReference type="NCBI Taxonomy" id="869890"/>
    <lineage>
        <taxon>Archaea</taxon>
        <taxon>Methanobacteriati</taxon>
        <taxon>Methanobacteriota</taxon>
        <taxon>Stenosarchaea group</taxon>
        <taxon>Halobacteria</taxon>
        <taxon>Halobacteriales</taxon>
        <taxon>Haloarculaceae</taxon>
        <taxon>Halovenus</taxon>
    </lineage>
</organism>
<accession>A0ABD5XB33</accession>
<dbReference type="AlphaFoldDB" id="A0ABD5XB33"/>
<dbReference type="RefSeq" id="WP_267636744.1">
    <property type="nucleotide sequence ID" value="NZ_JAODIY010000005.1"/>
</dbReference>
<dbReference type="Proteomes" id="UP001596414">
    <property type="component" value="Unassembled WGS sequence"/>
</dbReference>
<protein>
    <submittedName>
        <fullName evidence="3">Uncharacterized protein</fullName>
    </submittedName>
</protein>
<feature type="domain" description="DUF7551" evidence="1">
    <location>
        <begin position="117"/>
        <end position="300"/>
    </location>
</feature>
<sequence length="304" mass="33611">MVGTTLSEIRAHIEQLASESGDYYIACSRTRERPVPAAGKRFDDRATARSAARATEQYRTALRRYDPQVPYYDLIVCQELESLRTERSDNQGCGGYQTLSEPVLNGSSLDLACPERVEFCHRVAAAVFETLSDFEFETVETAVMDAYFELAESIDNPDDLCLCLLEGIATELDSRLEPAKQGQVLTEAATRVGPTDISHKPLSVTLNALEERGLLGSHTCSPWSLHPNKGARSVVVQLSEYELTPQRGRLPVLPIAIELYRRRPSHPPASIRVVEQNNSWQATFVFAETAEPNGLATAPITANQ</sequence>
<proteinExistence type="predicted"/>
<reference evidence="3 4" key="1">
    <citation type="journal article" date="2014" name="Int. J. Syst. Evol. Microbiol.">
        <title>Complete genome sequence of Corynebacterium casei LMG S-19264T (=DSM 44701T), isolated from a smear-ripened cheese.</title>
        <authorList>
            <consortium name="US DOE Joint Genome Institute (JGI-PGF)"/>
            <person name="Walter F."/>
            <person name="Albersmeier A."/>
            <person name="Kalinowski J."/>
            <person name="Ruckert C."/>
        </authorList>
    </citation>
    <scope>NUCLEOTIDE SEQUENCE [LARGE SCALE GENOMIC DNA]</scope>
    <source>
        <strain evidence="3 4">CGMCC 4.7215</strain>
    </source>
</reference>
<dbReference type="InterPro" id="IPR055974">
    <property type="entry name" value="DUF7552"/>
</dbReference>
<dbReference type="Pfam" id="PF24420">
    <property type="entry name" value="DUF7551"/>
    <property type="match status" value="1"/>
</dbReference>